<name>A0A1G2JT44_9BACT</name>
<proteinExistence type="predicted"/>
<protein>
    <recommendedName>
        <fullName evidence="1">DUF5659 domain-containing protein</fullName>
    </recommendedName>
</protein>
<reference evidence="2 3" key="1">
    <citation type="journal article" date="2016" name="Nat. Commun.">
        <title>Thousands of microbial genomes shed light on interconnected biogeochemical processes in an aquifer system.</title>
        <authorList>
            <person name="Anantharaman K."/>
            <person name="Brown C.T."/>
            <person name="Hug L.A."/>
            <person name="Sharon I."/>
            <person name="Castelle C.J."/>
            <person name="Probst A.J."/>
            <person name="Thomas B.C."/>
            <person name="Singh A."/>
            <person name="Wilkins M.J."/>
            <person name="Karaoz U."/>
            <person name="Brodie E.L."/>
            <person name="Williams K.H."/>
            <person name="Hubbard S.S."/>
            <person name="Banfield J.F."/>
        </authorList>
    </citation>
    <scope>NUCLEOTIDE SEQUENCE [LARGE SCALE GENOMIC DNA]</scope>
</reference>
<dbReference type="InterPro" id="IPR043718">
    <property type="entry name" value="DUF5659"/>
</dbReference>
<organism evidence="2 3">
    <name type="scientific">Candidatus Staskawiczbacteria bacterium RIFOXYD1_FULL_32_13</name>
    <dbReference type="NCBI Taxonomy" id="1802234"/>
    <lineage>
        <taxon>Bacteria</taxon>
        <taxon>Candidatus Staskawicziibacteriota</taxon>
    </lineage>
</organism>
<dbReference type="Pfam" id="PF18903">
    <property type="entry name" value="DUF5659"/>
    <property type="match status" value="1"/>
</dbReference>
<evidence type="ECO:0000259" key="1">
    <source>
        <dbReference type="Pfam" id="PF18903"/>
    </source>
</evidence>
<dbReference type="AlphaFoldDB" id="A0A1G2JT44"/>
<feature type="domain" description="DUF5659" evidence="1">
    <location>
        <begin position="8"/>
        <end position="82"/>
    </location>
</feature>
<comment type="caution">
    <text evidence="2">The sequence shown here is derived from an EMBL/GenBank/DDBJ whole genome shotgun (WGS) entry which is preliminary data.</text>
</comment>
<gene>
    <name evidence="2" type="ORF">A2561_03760</name>
</gene>
<dbReference type="EMBL" id="MHPU01000005">
    <property type="protein sequence ID" value="OGZ89621.1"/>
    <property type="molecule type" value="Genomic_DNA"/>
</dbReference>
<evidence type="ECO:0000313" key="2">
    <source>
        <dbReference type="EMBL" id="OGZ89621.1"/>
    </source>
</evidence>
<accession>A0A1G2JT44</accession>
<sequence>MNMILQEKDYFKSSDICLCSALCCLGYQIEAFDKQNPSKVIFLIKRDEHLDEIIKLYFAHQLKIEVLAFFNSLKEIKGRIYNI</sequence>
<evidence type="ECO:0000313" key="3">
    <source>
        <dbReference type="Proteomes" id="UP000178935"/>
    </source>
</evidence>
<dbReference type="Proteomes" id="UP000178935">
    <property type="component" value="Unassembled WGS sequence"/>
</dbReference>